<evidence type="ECO:0000313" key="1">
    <source>
        <dbReference type="EMBL" id="ECV9656954.1"/>
    </source>
</evidence>
<sequence length="240" mass="28935">MHTFNEKQIQEALNRPFPDYVNNLRYRNGKLQKDCYIRGVLGEIFIRDILDSYGFITKSNENNDDNTDRDLLIYGLNIRSSQILFQKEIKIEIKTSLIPYNGFNYINEGDIKIYKKTNDFKNDIYWDFGIQIYFHKYRIPWEERIQNIYETNQDQKELLKLYSTLNFDLFWISRQNAIFANSLSLDKIWYHANKVYWRCPIIECNRNFYEFIIGLLNGIIDTQCQEISMLKNYILSNNTK</sequence>
<name>A0A698FKC3_CAMJU</name>
<comment type="caution">
    <text evidence="1">The sequence shown here is derived from an EMBL/GenBank/DDBJ whole genome shotgun (WGS) entry which is preliminary data.</text>
</comment>
<protein>
    <submittedName>
        <fullName evidence="1">Uncharacterized protein</fullName>
    </submittedName>
</protein>
<gene>
    <name evidence="1" type="ORF">F2N06_02865</name>
</gene>
<organism evidence="1">
    <name type="scientific">Campylobacter jejuni</name>
    <dbReference type="NCBI Taxonomy" id="197"/>
    <lineage>
        <taxon>Bacteria</taxon>
        <taxon>Pseudomonadati</taxon>
        <taxon>Campylobacterota</taxon>
        <taxon>Epsilonproteobacteria</taxon>
        <taxon>Campylobacterales</taxon>
        <taxon>Campylobacteraceae</taxon>
        <taxon>Campylobacter</taxon>
    </lineage>
</organism>
<dbReference type="AlphaFoldDB" id="A0A698FKC3"/>
<proteinExistence type="predicted"/>
<accession>A0A698FKC3</accession>
<dbReference type="EMBL" id="AAKUWM010000003">
    <property type="protein sequence ID" value="ECV9656954.1"/>
    <property type="molecule type" value="Genomic_DNA"/>
</dbReference>
<reference evidence="1" key="1">
    <citation type="submission" date="2019-09" db="EMBL/GenBank/DDBJ databases">
        <authorList>
            <consortium name="GenomeTrakr network: Whole genome sequencing for foodborne pathogen traceback"/>
        </authorList>
    </citation>
    <scope>NUCLEOTIDE SEQUENCE [LARGE SCALE GENOMIC DNA]</scope>
    <source>
        <strain evidence="1">TTU_583</strain>
    </source>
</reference>